<gene>
    <name evidence="3" type="ORF">DES41_111170</name>
</gene>
<feature type="compositionally biased region" description="Gly residues" evidence="1">
    <location>
        <begin position="245"/>
        <end position="267"/>
    </location>
</feature>
<feature type="chain" id="PRO_5016603640" evidence="2">
    <location>
        <begin position="37"/>
        <end position="463"/>
    </location>
</feature>
<evidence type="ECO:0000313" key="4">
    <source>
        <dbReference type="Proteomes" id="UP000252884"/>
    </source>
</evidence>
<evidence type="ECO:0000256" key="2">
    <source>
        <dbReference type="SAM" id="SignalP"/>
    </source>
</evidence>
<dbReference type="EMBL" id="QPJK01000011">
    <property type="protein sequence ID" value="RCW66212.1"/>
    <property type="molecule type" value="Genomic_DNA"/>
</dbReference>
<organism evidence="3 4">
    <name type="scientific">Pseudorhodoferax soli</name>
    <dbReference type="NCBI Taxonomy" id="545864"/>
    <lineage>
        <taxon>Bacteria</taxon>
        <taxon>Pseudomonadati</taxon>
        <taxon>Pseudomonadota</taxon>
        <taxon>Betaproteobacteria</taxon>
        <taxon>Burkholderiales</taxon>
        <taxon>Comamonadaceae</taxon>
    </lineage>
</organism>
<feature type="signal peptide" evidence="2">
    <location>
        <begin position="1"/>
        <end position="36"/>
    </location>
</feature>
<dbReference type="OrthoDB" id="8435546at2"/>
<sequence length="463" mass="48151">MRRAPRVGSSGSGVPGLLGSAALAAALALGASPARAQFSTTNTGAIMSATIAGLPSCLAYRVTGVCFWLRCTIFGCSVKTSIKVSHYVPDVVVSTYGAPEQHPWADVGVPVAAAMTGLGSSLMGSLLDSSAGTAREDKEVVTFKSTDALGNPVGAIMGGNTTFEFPDTQELMMFPSVELPRIMQMWASVPVDLANGMIEGARATAMNPSTLLGELGNLPGQISGMFDSLSSFGSMSSTMPEGADTYGGGGGGSGGGSGGGGQDGGGASSTPFSQMMDSMNDGLAAGGAGTSEYLCPGGSGMLSIQYHSELDSLFWRGKIPLELLYPGSWIPGIGEVGNSLINTWGGGYPRMGELVQSHPRKASAVLAHRTGSIIRQQAQPHIYKRLRAKGGNYRYFATMADPKWQAVHPIPEPTCMTFGANDALSVGSWGDYKTSGNDGYVWNLWHRYECCSKAAEIFLFSVP</sequence>
<dbReference type="RefSeq" id="WP_147283005.1">
    <property type="nucleotide sequence ID" value="NZ_QPJK01000011.1"/>
</dbReference>
<proteinExistence type="predicted"/>
<feature type="region of interest" description="Disordered" evidence="1">
    <location>
        <begin position="234"/>
        <end position="276"/>
    </location>
</feature>
<evidence type="ECO:0000313" key="3">
    <source>
        <dbReference type="EMBL" id="RCW66212.1"/>
    </source>
</evidence>
<dbReference type="Pfam" id="PF06834">
    <property type="entry name" value="TraU"/>
    <property type="match status" value="2"/>
</dbReference>
<dbReference type="AlphaFoldDB" id="A0A368XE27"/>
<comment type="caution">
    <text evidence="3">The sequence shown here is derived from an EMBL/GenBank/DDBJ whole genome shotgun (WGS) entry which is preliminary data.</text>
</comment>
<keyword evidence="2" id="KW-0732">Signal</keyword>
<evidence type="ECO:0000256" key="1">
    <source>
        <dbReference type="SAM" id="MobiDB-lite"/>
    </source>
</evidence>
<name>A0A368XE27_9BURK</name>
<dbReference type="InterPro" id="IPR009649">
    <property type="entry name" value="TraU"/>
</dbReference>
<dbReference type="Proteomes" id="UP000252884">
    <property type="component" value="Unassembled WGS sequence"/>
</dbReference>
<reference evidence="3 4" key="1">
    <citation type="submission" date="2018-07" db="EMBL/GenBank/DDBJ databases">
        <title>Genomic Encyclopedia of Type Strains, Phase IV (KMG-IV): sequencing the most valuable type-strain genomes for metagenomic binning, comparative biology and taxonomic classification.</title>
        <authorList>
            <person name="Goeker M."/>
        </authorList>
    </citation>
    <scope>NUCLEOTIDE SEQUENCE [LARGE SCALE GENOMIC DNA]</scope>
    <source>
        <strain evidence="3 4">DSM 21634</strain>
    </source>
</reference>
<accession>A0A368XE27</accession>
<protein>
    <submittedName>
        <fullName evidence="3">Integrating conjugative element protein (TIGR03756 family)</fullName>
    </submittedName>
</protein>
<keyword evidence="4" id="KW-1185">Reference proteome</keyword>